<feature type="domain" description="Solute-binding protein family 5" evidence="4">
    <location>
        <begin position="78"/>
        <end position="439"/>
    </location>
</feature>
<evidence type="ECO:0000256" key="3">
    <source>
        <dbReference type="SAM" id="SignalP"/>
    </source>
</evidence>
<organism evidence="5 6">
    <name type="scientific">Achromobacter piechaudii ATCC 43553</name>
    <dbReference type="NCBI Taxonomy" id="742159"/>
    <lineage>
        <taxon>Bacteria</taxon>
        <taxon>Pseudomonadati</taxon>
        <taxon>Pseudomonadota</taxon>
        <taxon>Betaproteobacteria</taxon>
        <taxon>Burkholderiales</taxon>
        <taxon>Alcaligenaceae</taxon>
        <taxon>Achromobacter</taxon>
    </lineage>
</organism>
<dbReference type="Pfam" id="PF00496">
    <property type="entry name" value="SBP_bac_5"/>
    <property type="match status" value="1"/>
</dbReference>
<evidence type="ECO:0000259" key="4">
    <source>
        <dbReference type="Pfam" id="PF00496"/>
    </source>
</evidence>
<dbReference type="EMBL" id="ADMS01000108">
    <property type="protein sequence ID" value="EFF73910.1"/>
    <property type="molecule type" value="Genomic_DNA"/>
</dbReference>
<dbReference type="AlphaFoldDB" id="D4XGV6"/>
<feature type="signal peptide" evidence="3">
    <location>
        <begin position="1"/>
        <end position="31"/>
    </location>
</feature>
<feature type="chain" id="PRO_5003066830" evidence="3">
    <location>
        <begin position="32"/>
        <end position="531"/>
    </location>
</feature>
<gene>
    <name evidence="5" type="ORF">HMPREF0004_4703</name>
</gene>
<dbReference type="InterPro" id="IPR030678">
    <property type="entry name" value="Peptide/Ni-bd"/>
</dbReference>
<evidence type="ECO:0000256" key="2">
    <source>
        <dbReference type="ARBA" id="ARBA00022729"/>
    </source>
</evidence>
<dbReference type="InterPro" id="IPR039424">
    <property type="entry name" value="SBP_5"/>
</dbReference>
<dbReference type="eggNOG" id="COG0747">
    <property type="taxonomic scope" value="Bacteria"/>
</dbReference>
<dbReference type="GO" id="GO:0030288">
    <property type="term" value="C:outer membrane-bounded periplasmic space"/>
    <property type="evidence" value="ECO:0007669"/>
    <property type="project" value="UniProtKB-ARBA"/>
</dbReference>
<evidence type="ECO:0000313" key="5">
    <source>
        <dbReference type="EMBL" id="EFF73910.1"/>
    </source>
</evidence>
<accession>D4XGV6</accession>
<evidence type="ECO:0000256" key="1">
    <source>
        <dbReference type="ARBA" id="ARBA00005695"/>
    </source>
</evidence>
<dbReference type="InterPro" id="IPR000914">
    <property type="entry name" value="SBP_5_dom"/>
</dbReference>
<dbReference type="Gene3D" id="3.40.190.10">
    <property type="entry name" value="Periplasmic binding protein-like II"/>
    <property type="match status" value="1"/>
</dbReference>
<name>D4XGV6_9BURK</name>
<dbReference type="HOGENOM" id="CLU_017028_7_3_4"/>
<dbReference type="GO" id="GO:1904680">
    <property type="term" value="F:peptide transmembrane transporter activity"/>
    <property type="evidence" value="ECO:0007669"/>
    <property type="project" value="TreeGrafter"/>
</dbReference>
<dbReference type="Gene3D" id="3.90.76.10">
    <property type="entry name" value="Dipeptide-binding Protein, Domain 1"/>
    <property type="match status" value="1"/>
</dbReference>
<dbReference type="SUPFAM" id="SSF53850">
    <property type="entry name" value="Periplasmic binding protein-like II"/>
    <property type="match status" value="1"/>
</dbReference>
<comment type="similarity">
    <text evidence="1">Belongs to the bacterial solute-binding protein 5 family.</text>
</comment>
<dbReference type="PATRIC" id="fig|742159.3.peg.192"/>
<reference evidence="6" key="1">
    <citation type="submission" date="2010-03" db="EMBL/GenBank/DDBJ databases">
        <title>Complete sequence of Mobiluncus curtisii ATCC 43063.</title>
        <authorList>
            <person name="Muzny D."/>
            <person name="Qin X."/>
            <person name="Deng J."/>
            <person name="Jiang H."/>
            <person name="Liu Y."/>
            <person name="Qu J."/>
            <person name="Song X.-Z."/>
            <person name="Zhang L."/>
            <person name="Thornton R."/>
            <person name="Coyle M."/>
            <person name="Francisco L."/>
            <person name="Jackson L."/>
            <person name="Javaid M."/>
            <person name="Korchina V."/>
            <person name="Kovar C."/>
            <person name="Mata R."/>
            <person name="Mathew T."/>
            <person name="Ngo R."/>
            <person name="Nguyen L."/>
            <person name="Nguyen N."/>
            <person name="Okwuonu G."/>
            <person name="Ongeri F."/>
            <person name="Pham C."/>
            <person name="Simmons D."/>
            <person name="Wilczek-Boney K."/>
            <person name="Hale W."/>
            <person name="Jakkamsetti A."/>
            <person name="Pham P."/>
            <person name="Ruth R."/>
            <person name="San Lucas F."/>
            <person name="Warren J."/>
            <person name="Zhang J."/>
            <person name="Zhao Z."/>
            <person name="Zhou C."/>
            <person name="Zhu D."/>
            <person name="Lee S."/>
            <person name="Bess C."/>
            <person name="Blankenburg K."/>
            <person name="Forbes L."/>
            <person name="Fu Q."/>
            <person name="Gubbala S."/>
            <person name="Hirani K."/>
            <person name="Jayaseelan J.C."/>
            <person name="Lara F."/>
            <person name="Munidasa M."/>
            <person name="Palculict T."/>
            <person name="Patil S."/>
            <person name="Pu L.-L."/>
            <person name="Saada N."/>
            <person name="Tang L."/>
            <person name="Weissenberger G."/>
            <person name="Zhu Y."/>
            <person name="Hemphill L."/>
            <person name="Shang Y."/>
            <person name="Youmans B."/>
            <person name="Ayvaz T."/>
            <person name="Ross M."/>
            <person name="Santibanez J."/>
            <person name="Aqrawi P."/>
            <person name="Gross S."/>
            <person name="Joshi V."/>
            <person name="Fowler G."/>
            <person name="Nazareth L."/>
            <person name="Reid J."/>
            <person name="Worley K."/>
            <person name="Petrosino J."/>
            <person name="Highlander S."/>
            <person name="Gibbs R."/>
            <person name="Gibbs R."/>
        </authorList>
    </citation>
    <scope>NUCLEOTIDE SEQUENCE [LARGE SCALE GENOMIC DNA]</scope>
    <source>
        <strain evidence="6">ATCC 43553</strain>
    </source>
</reference>
<protein>
    <submittedName>
        <fullName evidence="5">ABC transporter, substrate-binding protein, family 5</fullName>
    </submittedName>
</protein>
<sequence length="531" mass="58162">MKEEYFMRNTVKAALSYGALALALATTGVHAAEPSRIQVGISGDIRSTDPGVNRDENTDAVVMHMVEGLVAYREDATVGPMLAESVNVSDDGRSYRFTLREGVRFHNGAPLTAAEVLWTWRRYLDPNTHWRCLGDFDGRGLLKVQDISSPDPMTVVFTLEQPNALFLATMARTDCGGTGILHPDSLTPEGAWRSPVGTGPFKLGQWQRGQYVELQRFADYAARAEAKPDGYTGNKAALVDQVRFVVIPDNATAKAALMARGVDLLPDVTATDAADLKQAKGLTIQVSPAMSINGLLFQTSDPLLKDVRIRRAIALSLDYGQMVATLSSGLSMVNNSAVPSSSTYYDAATAKGYSTDLTEARALLNAAGYRGQPIKMIVNKRYPQMFDMGILSQAMLAAVGINIQMETLEWGTQLERYQSGNYQMMAFSYSPRFDPALSFEQVLGDKSKEARKVWDNAEAIGILHQAMREAEPAKRQALFDQLHGMLINDVPMVIIYNGTAIGAFRDDVQGYRTWPISKPRLWGVSLAPTAK</sequence>
<dbReference type="GO" id="GO:0043190">
    <property type="term" value="C:ATP-binding cassette (ABC) transporter complex"/>
    <property type="evidence" value="ECO:0007669"/>
    <property type="project" value="InterPro"/>
</dbReference>
<dbReference type="PANTHER" id="PTHR30290:SF38">
    <property type="entry name" value="D,D-DIPEPTIDE-BINDING PERIPLASMIC PROTEIN DDPA-RELATED"/>
    <property type="match status" value="1"/>
</dbReference>
<dbReference type="PIRSF" id="PIRSF002741">
    <property type="entry name" value="MppA"/>
    <property type="match status" value="1"/>
</dbReference>
<dbReference type="Gene3D" id="3.10.105.10">
    <property type="entry name" value="Dipeptide-binding Protein, Domain 3"/>
    <property type="match status" value="1"/>
</dbReference>
<dbReference type="PANTHER" id="PTHR30290">
    <property type="entry name" value="PERIPLASMIC BINDING COMPONENT OF ABC TRANSPORTER"/>
    <property type="match status" value="1"/>
</dbReference>
<proteinExistence type="inferred from homology"/>
<dbReference type="GO" id="GO:0015833">
    <property type="term" value="P:peptide transport"/>
    <property type="evidence" value="ECO:0007669"/>
    <property type="project" value="TreeGrafter"/>
</dbReference>
<dbReference type="Proteomes" id="UP000004510">
    <property type="component" value="Unassembled WGS sequence"/>
</dbReference>
<keyword evidence="2 3" id="KW-0732">Signal</keyword>
<evidence type="ECO:0000313" key="6">
    <source>
        <dbReference type="Proteomes" id="UP000004510"/>
    </source>
</evidence>
<comment type="caution">
    <text evidence="5">The sequence shown here is derived from an EMBL/GenBank/DDBJ whole genome shotgun (WGS) entry which is preliminary data.</text>
</comment>